<dbReference type="SUPFAM" id="SSF88659">
    <property type="entry name" value="Sigma3 and sigma4 domains of RNA polymerase sigma factors"/>
    <property type="match status" value="1"/>
</dbReference>
<dbReference type="PANTHER" id="PTHR43133:SF8">
    <property type="entry name" value="RNA POLYMERASE SIGMA FACTOR HI_1459-RELATED"/>
    <property type="match status" value="1"/>
</dbReference>
<dbReference type="Gene3D" id="1.10.1740.10">
    <property type="match status" value="1"/>
</dbReference>
<dbReference type="InterPro" id="IPR013249">
    <property type="entry name" value="RNA_pol_sigma70_r4_t2"/>
</dbReference>
<dbReference type="NCBIfam" id="TIGR02937">
    <property type="entry name" value="sigma70-ECF"/>
    <property type="match status" value="1"/>
</dbReference>
<feature type="domain" description="RNA polymerase sigma-70 region 2" evidence="6">
    <location>
        <begin position="24"/>
        <end position="84"/>
    </location>
</feature>
<evidence type="ECO:0000256" key="5">
    <source>
        <dbReference type="ARBA" id="ARBA00023163"/>
    </source>
</evidence>
<evidence type="ECO:0000256" key="2">
    <source>
        <dbReference type="ARBA" id="ARBA00023015"/>
    </source>
</evidence>
<dbReference type="Gene3D" id="1.10.10.10">
    <property type="entry name" value="Winged helix-like DNA-binding domain superfamily/Winged helix DNA-binding domain"/>
    <property type="match status" value="1"/>
</dbReference>
<dbReference type="Proteomes" id="UP000031599">
    <property type="component" value="Unassembled WGS sequence"/>
</dbReference>
<dbReference type="GO" id="GO:0016987">
    <property type="term" value="F:sigma factor activity"/>
    <property type="evidence" value="ECO:0007669"/>
    <property type="project" value="UniProtKB-KW"/>
</dbReference>
<gene>
    <name evidence="8" type="ORF">DB30_05097</name>
</gene>
<dbReference type="Pfam" id="PF08281">
    <property type="entry name" value="Sigma70_r4_2"/>
    <property type="match status" value="1"/>
</dbReference>
<sequence>MATNDIELLAAWREGDRDAGGKLLTRHFRSLYMFFATKVGHQVEVEDLVQRTFTGALEGIGRFRGDAAVKTWLLAIARNVLRQWAWERKRKRTREAQIGDSSIADLGVGVSTAFAQAREQKLLVTALQRIPIDAQMILELYFWERLKARELAVVFEIPEGTVRGRIRKAKALLEAELNELTRTGEELASVMQGLETWAGEVANQVAELGLERRD</sequence>
<organism evidence="8 9">
    <name type="scientific">Enhygromyxa salina</name>
    <dbReference type="NCBI Taxonomy" id="215803"/>
    <lineage>
        <taxon>Bacteria</taxon>
        <taxon>Pseudomonadati</taxon>
        <taxon>Myxococcota</taxon>
        <taxon>Polyangia</taxon>
        <taxon>Nannocystales</taxon>
        <taxon>Nannocystaceae</taxon>
        <taxon>Enhygromyxa</taxon>
    </lineage>
</organism>
<evidence type="ECO:0000256" key="1">
    <source>
        <dbReference type="ARBA" id="ARBA00010641"/>
    </source>
</evidence>
<name>A0A0C2CY38_9BACT</name>
<keyword evidence="2" id="KW-0805">Transcription regulation</keyword>
<keyword evidence="5" id="KW-0804">Transcription</keyword>
<dbReference type="RefSeq" id="WP_052550649.1">
    <property type="nucleotide sequence ID" value="NZ_JMCC02000045.1"/>
</dbReference>
<keyword evidence="4" id="KW-0238">DNA-binding</keyword>
<comment type="caution">
    <text evidence="8">The sequence shown here is derived from an EMBL/GenBank/DDBJ whole genome shotgun (WGS) entry which is preliminary data.</text>
</comment>
<evidence type="ECO:0000259" key="7">
    <source>
        <dbReference type="Pfam" id="PF08281"/>
    </source>
</evidence>
<dbReference type="InterPro" id="IPR036388">
    <property type="entry name" value="WH-like_DNA-bd_sf"/>
</dbReference>
<dbReference type="InterPro" id="IPR013325">
    <property type="entry name" value="RNA_pol_sigma_r2"/>
</dbReference>
<dbReference type="Pfam" id="PF04542">
    <property type="entry name" value="Sigma70_r2"/>
    <property type="match status" value="1"/>
</dbReference>
<dbReference type="PANTHER" id="PTHR43133">
    <property type="entry name" value="RNA POLYMERASE ECF-TYPE SIGMA FACTO"/>
    <property type="match status" value="1"/>
</dbReference>
<dbReference type="EMBL" id="JMCC02000045">
    <property type="protein sequence ID" value="KIG15906.1"/>
    <property type="molecule type" value="Genomic_DNA"/>
</dbReference>
<dbReference type="GO" id="GO:0003677">
    <property type="term" value="F:DNA binding"/>
    <property type="evidence" value="ECO:0007669"/>
    <property type="project" value="UniProtKB-KW"/>
</dbReference>
<evidence type="ECO:0000256" key="3">
    <source>
        <dbReference type="ARBA" id="ARBA00023082"/>
    </source>
</evidence>
<dbReference type="SUPFAM" id="SSF88946">
    <property type="entry name" value="Sigma2 domain of RNA polymerase sigma factors"/>
    <property type="match status" value="1"/>
</dbReference>
<evidence type="ECO:0000313" key="9">
    <source>
        <dbReference type="Proteomes" id="UP000031599"/>
    </source>
</evidence>
<feature type="domain" description="RNA polymerase sigma factor 70 region 4 type 2" evidence="7">
    <location>
        <begin position="122"/>
        <end position="173"/>
    </location>
</feature>
<accession>A0A0C2CY38</accession>
<dbReference type="InterPro" id="IPR014284">
    <property type="entry name" value="RNA_pol_sigma-70_dom"/>
</dbReference>
<evidence type="ECO:0000313" key="8">
    <source>
        <dbReference type="EMBL" id="KIG15906.1"/>
    </source>
</evidence>
<keyword evidence="3" id="KW-0731">Sigma factor</keyword>
<comment type="similarity">
    <text evidence="1">Belongs to the sigma-70 factor family. ECF subfamily.</text>
</comment>
<dbReference type="InterPro" id="IPR013324">
    <property type="entry name" value="RNA_pol_sigma_r3/r4-like"/>
</dbReference>
<proteinExistence type="inferred from homology"/>
<dbReference type="GO" id="GO:0006352">
    <property type="term" value="P:DNA-templated transcription initiation"/>
    <property type="evidence" value="ECO:0007669"/>
    <property type="project" value="InterPro"/>
</dbReference>
<reference evidence="8 9" key="1">
    <citation type="submission" date="2014-12" db="EMBL/GenBank/DDBJ databases">
        <title>Genome assembly of Enhygromyxa salina DSM 15201.</title>
        <authorList>
            <person name="Sharma G."/>
            <person name="Subramanian S."/>
        </authorList>
    </citation>
    <scope>NUCLEOTIDE SEQUENCE [LARGE SCALE GENOMIC DNA]</scope>
    <source>
        <strain evidence="8 9">DSM 15201</strain>
    </source>
</reference>
<dbReference type="InterPro" id="IPR039425">
    <property type="entry name" value="RNA_pol_sigma-70-like"/>
</dbReference>
<protein>
    <submittedName>
        <fullName evidence="8">RNA polymerase sigma-70 factor</fullName>
    </submittedName>
</protein>
<evidence type="ECO:0000259" key="6">
    <source>
        <dbReference type="Pfam" id="PF04542"/>
    </source>
</evidence>
<evidence type="ECO:0000256" key="4">
    <source>
        <dbReference type="ARBA" id="ARBA00023125"/>
    </source>
</evidence>
<dbReference type="InterPro" id="IPR007627">
    <property type="entry name" value="RNA_pol_sigma70_r2"/>
</dbReference>
<dbReference type="AlphaFoldDB" id="A0A0C2CY38"/>